<protein>
    <submittedName>
        <fullName evidence="3">Uncharacterized protein</fullName>
    </submittedName>
</protein>
<proteinExistence type="predicted"/>
<keyword evidence="2" id="KW-0812">Transmembrane</keyword>
<reference evidence="3 4" key="1">
    <citation type="submission" date="2021-03" db="EMBL/GenBank/DDBJ databases">
        <title>Muricauda lutimaris sp. nov. and Muricauda ruestringensis sp. nov, two marine members of the Flavobacteriaceae isolated from deep sea sediments of Western Pacific.</title>
        <authorList>
            <person name="Zhao S."/>
            <person name="Liu R."/>
        </authorList>
    </citation>
    <scope>NUCLEOTIDE SEQUENCE [LARGE SCALE GENOMIC DNA]</scope>
    <source>
        <strain evidence="3 4">BC31-1-A7</strain>
    </source>
</reference>
<feature type="transmembrane region" description="Helical" evidence="2">
    <location>
        <begin position="12"/>
        <end position="28"/>
    </location>
</feature>
<evidence type="ECO:0000313" key="4">
    <source>
        <dbReference type="Proteomes" id="UP000664044"/>
    </source>
</evidence>
<keyword evidence="2" id="KW-1133">Transmembrane helix</keyword>
<evidence type="ECO:0000256" key="1">
    <source>
        <dbReference type="SAM" id="MobiDB-lite"/>
    </source>
</evidence>
<feature type="region of interest" description="Disordered" evidence="1">
    <location>
        <begin position="37"/>
        <end position="69"/>
    </location>
</feature>
<evidence type="ECO:0000256" key="2">
    <source>
        <dbReference type="SAM" id="Phobius"/>
    </source>
</evidence>
<gene>
    <name evidence="3" type="ORF">J0656_19945</name>
</gene>
<keyword evidence="2" id="KW-0472">Membrane</keyword>
<accession>A0ABS3GA57</accession>
<comment type="caution">
    <text evidence="3">The sequence shown here is derived from an EMBL/GenBank/DDBJ whole genome shotgun (WGS) entry which is preliminary data.</text>
</comment>
<dbReference type="Proteomes" id="UP000664044">
    <property type="component" value="Unassembled WGS sequence"/>
</dbReference>
<dbReference type="RefSeq" id="WP_163624587.1">
    <property type="nucleotide sequence ID" value="NZ_JAFLNL010000023.1"/>
</dbReference>
<evidence type="ECO:0000313" key="3">
    <source>
        <dbReference type="EMBL" id="MBO0356301.1"/>
    </source>
</evidence>
<sequence length="100" mass="10010">MKKKTKKAKQIYIALGVASVVAIIWLLWKNGAGFLKGGSSNKAGTGSETGKGGTGGGSTDSGSGSSDKDIIVDNSEVVNSLDAIKEALVSKGTENCGCGC</sequence>
<feature type="compositionally biased region" description="Gly residues" evidence="1">
    <location>
        <begin position="47"/>
        <end position="59"/>
    </location>
</feature>
<dbReference type="EMBL" id="JAFLNL010000023">
    <property type="protein sequence ID" value="MBO0356301.1"/>
    <property type="molecule type" value="Genomic_DNA"/>
</dbReference>
<organism evidence="3 4">
    <name type="scientific">Flagellimonas aurea</name>
    <dbReference type="NCBI Taxonomy" id="2915619"/>
    <lineage>
        <taxon>Bacteria</taxon>
        <taxon>Pseudomonadati</taxon>
        <taxon>Bacteroidota</taxon>
        <taxon>Flavobacteriia</taxon>
        <taxon>Flavobacteriales</taxon>
        <taxon>Flavobacteriaceae</taxon>
        <taxon>Flagellimonas</taxon>
    </lineage>
</organism>
<keyword evidence="4" id="KW-1185">Reference proteome</keyword>
<name>A0ABS3GA57_9FLAO</name>